<dbReference type="Gene3D" id="1.10.1380.10">
    <property type="entry name" value="Neutral endopeptidase , domain2"/>
    <property type="match status" value="1"/>
</dbReference>
<dbReference type="InterPro" id="IPR024079">
    <property type="entry name" value="MetalloPept_cat_dom_sf"/>
</dbReference>
<evidence type="ECO:0000256" key="2">
    <source>
        <dbReference type="ARBA" id="ARBA00007357"/>
    </source>
</evidence>
<dbReference type="EMBL" id="CAJNOR010004249">
    <property type="protein sequence ID" value="CAF1487312.1"/>
    <property type="molecule type" value="Genomic_DNA"/>
</dbReference>
<evidence type="ECO:0000313" key="12">
    <source>
        <dbReference type="EMBL" id="CAF1487312.1"/>
    </source>
</evidence>
<keyword evidence="7" id="KW-0482">Metalloprotease</keyword>
<keyword evidence="6" id="KW-0862">Zinc</keyword>
<dbReference type="PROSITE" id="PS51885">
    <property type="entry name" value="NEPRILYSIN"/>
    <property type="match status" value="1"/>
</dbReference>
<keyword evidence="5" id="KW-0378">Hydrolase</keyword>
<evidence type="ECO:0000256" key="4">
    <source>
        <dbReference type="ARBA" id="ARBA00022723"/>
    </source>
</evidence>
<accession>A0A815SAX0</accession>
<dbReference type="AlphaFoldDB" id="A0A815SAX0"/>
<evidence type="ECO:0000313" key="11">
    <source>
        <dbReference type="EMBL" id="CAF0993461.1"/>
    </source>
</evidence>
<evidence type="ECO:0000259" key="10">
    <source>
        <dbReference type="Pfam" id="PF05649"/>
    </source>
</evidence>
<evidence type="ECO:0000256" key="5">
    <source>
        <dbReference type="ARBA" id="ARBA00022801"/>
    </source>
</evidence>
<name>A0A815SAX0_ADIRI</name>
<keyword evidence="8" id="KW-0812">Transmembrane</keyword>
<evidence type="ECO:0000256" key="3">
    <source>
        <dbReference type="ARBA" id="ARBA00022670"/>
    </source>
</evidence>
<dbReference type="GO" id="GO:0016485">
    <property type="term" value="P:protein processing"/>
    <property type="evidence" value="ECO:0007669"/>
    <property type="project" value="TreeGrafter"/>
</dbReference>
<keyword evidence="13" id="KW-1185">Reference proteome</keyword>
<keyword evidence="8" id="KW-0472">Membrane</keyword>
<evidence type="ECO:0000256" key="8">
    <source>
        <dbReference type="SAM" id="Phobius"/>
    </source>
</evidence>
<comment type="similarity">
    <text evidence="2">Belongs to the peptidase M13 family.</text>
</comment>
<dbReference type="EMBL" id="CAJNOJ010000059">
    <property type="protein sequence ID" value="CAF0993461.1"/>
    <property type="molecule type" value="Genomic_DNA"/>
</dbReference>
<dbReference type="Proteomes" id="UP000663828">
    <property type="component" value="Unassembled WGS sequence"/>
</dbReference>
<comment type="cofactor">
    <cofactor evidence="1">
        <name>Zn(2+)</name>
        <dbReference type="ChEBI" id="CHEBI:29105"/>
    </cofactor>
</comment>
<dbReference type="PANTHER" id="PTHR11733">
    <property type="entry name" value="ZINC METALLOPROTEASE FAMILY M13 NEPRILYSIN-RELATED"/>
    <property type="match status" value="1"/>
</dbReference>
<gene>
    <name evidence="11" type="ORF">EDS130_LOCUS14514</name>
    <name evidence="12" type="ORF">XAT740_LOCUS38883</name>
</gene>
<dbReference type="GO" id="GO:0005886">
    <property type="term" value="C:plasma membrane"/>
    <property type="evidence" value="ECO:0007669"/>
    <property type="project" value="TreeGrafter"/>
</dbReference>
<dbReference type="PANTHER" id="PTHR11733:SF167">
    <property type="entry name" value="FI17812P1-RELATED"/>
    <property type="match status" value="1"/>
</dbReference>
<dbReference type="InterPro" id="IPR000718">
    <property type="entry name" value="Peptidase_M13"/>
</dbReference>
<keyword evidence="3" id="KW-0645">Protease</keyword>
<dbReference type="GO" id="GO:0004222">
    <property type="term" value="F:metalloendopeptidase activity"/>
    <property type="evidence" value="ECO:0007669"/>
    <property type="project" value="InterPro"/>
</dbReference>
<reference evidence="12" key="1">
    <citation type="submission" date="2021-02" db="EMBL/GenBank/DDBJ databases">
        <authorList>
            <person name="Nowell W R."/>
        </authorList>
    </citation>
    <scope>NUCLEOTIDE SEQUENCE</scope>
</reference>
<dbReference type="InterPro" id="IPR018497">
    <property type="entry name" value="Peptidase_M13_C"/>
</dbReference>
<keyword evidence="4" id="KW-0479">Metal-binding</keyword>
<evidence type="ECO:0000256" key="7">
    <source>
        <dbReference type="ARBA" id="ARBA00023049"/>
    </source>
</evidence>
<dbReference type="GO" id="GO:0046872">
    <property type="term" value="F:metal ion binding"/>
    <property type="evidence" value="ECO:0007669"/>
    <property type="project" value="UniProtKB-KW"/>
</dbReference>
<dbReference type="InterPro" id="IPR008753">
    <property type="entry name" value="Peptidase_M13_N"/>
</dbReference>
<dbReference type="InterPro" id="IPR042089">
    <property type="entry name" value="Peptidase_M13_dom_2"/>
</dbReference>
<evidence type="ECO:0000256" key="6">
    <source>
        <dbReference type="ARBA" id="ARBA00022833"/>
    </source>
</evidence>
<feature type="transmembrane region" description="Helical" evidence="8">
    <location>
        <begin position="379"/>
        <end position="400"/>
    </location>
</feature>
<dbReference type="CDD" id="cd08662">
    <property type="entry name" value="M13"/>
    <property type="match status" value="1"/>
</dbReference>
<protein>
    <submittedName>
        <fullName evidence="12">Uncharacterized protein</fullName>
    </submittedName>
</protein>
<dbReference type="Pfam" id="PF01431">
    <property type="entry name" value="Peptidase_M13"/>
    <property type="match status" value="1"/>
</dbReference>
<feature type="domain" description="Peptidase M13 C-terminal" evidence="9">
    <location>
        <begin position="917"/>
        <end position="1117"/>
    </location>
</feature>
<dbReference type="Gene3D" id="3.40.390.10">
    <property type="entry name" value="Collagenase (Catalytic Domain)"/>
    <property type="match status" value="1"/>
</dbReference>
<proteinExistence type="inferred from homology"/>
<evidence type="ECO:0000259" key="9">
    <source>
        <dbReference type="Pfam" id="PF01431"/>
    </source>
</evidence>
<sequence length="1120" mass="128076">MYLRVNNNYIETLEPEQKSLILNNKGGEHPLYLSYLCENLRQFGDYSLVTKRLKAYPQTTDELLDVLLNEISATIDNQTLVDAFFKLLIISNVGILESDVVTMLDKFLNKNTDENNGINVDRMTWSTIRRYLKIFLDTTWIDGHHLITFRHSSLLQKLHKRYFNENDSELRSIHGFFAQFYLSFTTIKEYSRRRVPYHYEQAHMIKELIAFLRSLESRAVSQIDRQAYLRNHRCKRQLPPQDGVSNQRAYVCNVCATLFKLGPFTMTKNSCVLCTTPILSSSLAQNDHQKREARICMSHGTPGYPRTIKCVTCKGLRSRNVGTPTPQIEPVAMNLSVSKRQRDTMSDTKVERRQLPSIIGLPANGQTSTFLGRITRAHLIIGGLILLGILSLSLLITVIVQAATHRKETTDTTSNSEFCLTRGCLAAASHQMRSMDKTAWNDRCTNFYQYACGTWEQTHPIQSFEVERTILGDLIERRDEDIERLLDAPVSRSTKRSWEWKVKTYYTECLDDYARVPASGKAMIDLIQDNDTIQGWFLIDNGAEGASQEYLLKNQTVLKQMSHIHGDLGATVVFDLRAGFDDSNSKTKRLEFSPAGLSMDVNDYLNSDTVSEGHRSAYRLYILEILTLLSQDAVISDGNLGDRMFTIAEDIIFIETDIAQAMKFSKDNGDKGKTITLGEMFNMYSFDFLEYLSHVLEDASIVSSTTPVYVTSPLYFEKVFSILSMNNNQTYARRIHNYMRWRLVRTYIEDLSYNYLHAHRIFLDNYYGVKLHSTNEAYCTREVIRRFPLAIQRLYTMNSTTHSSAVATVTKVFDALKDGFRQYIDEQATWMDESTKAVAREKIAAMTSAIGYASIASDDGRLDDYYERFAVVDRSHFENAYGYHRFHSWTISNSLTNPDLLEHWDTFERRTSQFYDYIAMFNRLFVIASAMHVPLVDSDWPWPVNMGSVGVLLAQKLFSSIDSQEGRIHAADGTLIPDWWSSQTANAYNTSRQCITNYYVNEVKSLSYNVNGAQIVVRLAGEPFSPTTLRQIGALRFAYAAMKKTDQLKSLAMPGTNLTSDQSFFLAYAQTQCYKRQELLQLVRTQIGIYDEGTALNAALIHMPEFSKAFQCPSKDATCF</sequence>
<evidence type="ECO:0000313" key="13">
    <source>
        <dbReference type="Proteomes" id="UP000663828"/>
    </source>
</evidence>
<dbReference type="SUPFAM" id="SSF55486">
    <property type="entry name" value="Metalloproteases ('zincins'), catalytic domain"/>
    <property type="match status" value="1"/>
</dbReference>
<evidence type="ECO:0000256" key="1">
    <source>
        <dbReference type="ARBA" id="ARBA00001947"/>
    </source>
</evidence>
<feature type="domain" description="Peptidase M13 N-terminal" evidence="10">
    <location>
        <begin position="444"/>
        <end position="852"/>
    </location>
</feature>
<comment type="caution">
    <text evidence="12">The sequence shown here is derived from an EMBL/GenBank/DDBJ whole genome shotgun (WGS) entry which is preliminary data.</text>
</comment>
<dbReference type="Pfam" id="PF05649">
    <property type="entry name" value="Peptidase_M13_N"/>
    <property type="match status" value="1"/>
</dbReference>
<dbReference type="Proteomes" id="UP000663852">
    <property type="component" value="Unassembled WGS sequence"/>
</dbReference>
<keyword evidence="8" id="KW-1133">Transmembrane helix</keyword>
<organism evidence="12 13">
    <name type="scientific">Adineta ricciae</name>
    <name type="common">Rotifer</name>
    <dbReference type="NCBI Taxonomy" id="249248"/>
    <lineage>
        <taxon>Eukaryota</taxon>
        <taxon>Metazoa</taxon>
        <taxon>Spiralia</taxon>
        <taxon>Gnathifera</taxon>
        <taxon>Rotifera</taxon>
        <taxon>Eurotatoria</taxon>
        <taxon>Bdelloidea</taxon>
        <taxon>Adinetida</taxon>
        <taxon>Adinetidae</taxon>
        <taxon>Adineta</taxon>
    </lineage>
</organism>
<dbReference type="OrthoDB" id="6475849at2759"/>